<sequence length="745" mass="83952">MTTTSSLELTGATSFDLYLCGASLSSAGFPPLGGRTVNTVKGLLKSELDGHVIDESGLSNMKFTNSIFRALIPISELQIRHIQKIRYHKKDGAPVYAQGKWNFNRRKKSKMRDSENDATETDITDDSRAELKALDSHASTIFSQGTDRLGSDDEFNGSWALRNRSGYAPKLSLPISPIERYWSAEFANSPIPDLYNTQKPDVALFYYKNKSREKRWVDVLNIVEHTSSNLSLSHDLAVYWGSATKAYLIMREQPWRCFILAYSICADDLHAHYFDRSGLILSLPTPIHKFPICVTEAIASTALADPQHLGLDPTIHMCIANCQGTHSSLAVGEKGWVVNNSGKTYSIMDVLWKSQGFFCRGTVCYHIRDPDDGKDYAMKDCWVPEAKRYHKVNVLEQVKGIPNVVQLVDHWDVMYDGQPDCTVHIHEHYQQSDPDDRGDHRFCNRFHRRLVMTPCGDPLSDFGSRKELICAFRDFVIAHRLMIECGVLHGDLSPNNFIIHEGIGYFIDFDHAGFIEEGKACTVSFGTGTISYISMRVLKMMSKNAETVKKTAADTTPQLQPIEHYAHDDLKSMFYIFCEFVSKYGGAHGLVAPTWDKLAMPWSEAYENLGVSGLLTTFLSKNGAISEDDFLMDRVSEYFSEFKPLVNEWRSQIHLTEINTEKTIIHDHILQILVTFIAKLEDETPIPTPIPIPIPVQPHPRSQSHIPQPTAGPSTLPHTGTTWPSTNQPGPRRSQRLMSTTTRRT</sequence>
<dbReference type="SUPFAM" id="SSF56112">
    <property type="entry name" value="Protein kinase-like (PK-like)"/>
    <property type="match status" value="1"/>
</dbReference>
<name>A0AAD4DN75_9AGAM</name>
<dbReference type="Pfam" id="PF17667">
    <property type="entry name" value="Pkinase_fungal"/>
    <property type="match status" value="1"/>
</dbReference>
<reference evidence="3" key="1">
    <citation type="journal article" date="2020" name="New Phytol.">
        <title>Comparative genomics reveals dynamic genome evolution in host specialist ectomycorrhizal fungi.</title>
        <authorList>
            <person name="Lofgren L.A."/>
            <person name="Nguyen N.H."/>
            <person name="Vilgalys R."/>
            <person name="Ruytinx J."/>
            <person name="Liao H.L."/>
            <person name="Branco S."/>
            <person name="Kuo A."/>
            <person name="LaButti K."/>
            <person name="Lipzen A."/>
            <person name="Andreopoulos W."/>
            <person name="Pangilinan J."/>
            <person name="Riley R."/>
            <person name="Hundley H."/>
            <person name="Na H."/>
            <person name="Barry K."/>
            <person name="Grigoriev I.V."/>
            <person name="Stajich J.E."/>
            <person name="Kennedy P.G."/>
        </authorList>
    </citation>
    <scope>NUCLEOTIDE SEQUENCE</scope>
    <source>
        <strain evidence="3">FC203</strain>
    </source>
</reference>
<feature type="compositionally biased region" description="Polar residues" evidence="1">
    <location>
        <begin position="736"/>
        <end position="745"/>
    </location>
</feature>
<evidence type="ECO:0000313" key="3">
    <source>
        <dbReference type="EMBL" id="KAG1885860.1"/>
    </source>
</evidence>
<keyword evidence="4" id="KW-1185">Reference proteome</keyword>
<feature type="region of interest" description="Disordered" evidence="1">
    <location>
        <begin position="695"/>
        <end position="745"/>
    </location>
</feature>
<evidence type="ECO:0000256" key="1">
    <source>
        <dbReference type="SAM" id="MobiDB-lite"/>
    </source>
</evidence>
<dbReference type="GeneID" id="64672359"/>
<dbReference type="InterPro" id="IPR040976">
    <property type="entry name" value="Pkinase_fungal"/>
</dbReference>
<feature type="compositionally biased region" description="Polar residues" evidence="1">
    <location>
        <begin position="700"/>
        <end position="729"/>
    </location>
</feature>
<gene>
    <name evidence="3" type="ORF">F5891DRAFT_989418</name>
</gene>
<proteinExistence type="predicted"/>
<comment type="caution">
    <text evidence="3">The sequence shown here is derived from an EMBL/GenBank/DDBJ whole genome shotgun (WGS) entry which is preliminary data.</text>
</comment>
<evidence type="ECO:0000313" key="4">
    <source>
        <dbReference type="Proteomes" id="UP001195769"/>
    </source>
</evidence>
<organism evidence="3 4">
    <name type="scientific">Suillus fuscotomentosus</name>
    <dbReference type="NCBI Taxonomy" id="1912939"/>
    <lineage>
        <taxon>Eukaryota</taxon>
        <taxon>Fungi</taxon>
        <taxon>Dikarya</taxon>
        <taxon>Basidiomycota</taxon>
        <taxon>Agaricomycotina</taxon>
        <taxon>Agaricomycetes</taxon>
        <taxon>Agaricomycetidae</taxon>
        <taxon>Boletales</taxon>
        <taxon>Suillineae</taxon>
        <taxon>Suillaceae</taxon>
        <taxon>Suillus</taxon>
    </lineage>
</organism>
<accession>A0AAD4DN75</accession>
<feature type="domain" description="Fungal-type protein kinase" evidence="2">
    <location>
        <begin position="200"/>
        <end position="578"/>
    </location>
</feature>
<dbReference type="InterPro" id="IPR011009">
    <property type="entry name" value="Kinase-like_dom_sf"/>
</dbReference>
<dbReference type="Gene3D" id="1.10.510.10">
    <property type="entry name" value="Transferase(Phosphotransferase) domain 1"/>
    <property type="match status" value="1"/>
</dbReference>
<dbReference type="PANTHER" id="PTHR38248:SF2">
    <property type="entry name" value="FUNK1 11"/>
    <property type="match status" value="1"/>
</dbReference>
<dbReference type="AlphaFoldDB" id="A0AAD4DN75"/>
<evidence type="ECO:0000259" key="2">
    <source>
        <dbReference type="Pfam" id="PF17667"/>
    </source>
</evidence>
<protein>
    <recommendedName>
        <fullName evidence="2">Fungal-type protein kinase domain-containing protein</fullName>
    </recommendedName>
</protein>
<dbReference type="RefSeq" id="XP_041216446.1">
    <property type="nucleotide sequence ID" value="XM_041378061.1"/>
</dbReference>
<dbReference type="PANTHER" id="PTHR38248">
    <property type="entry name" value="FUNK1 6"/>
    <property type="match status" value="1"/>
</dbReference>
<dbReference type="EMBL" id="JABBWK010000306">
    <property type="protein sequence ID" value="KAG1885860.1"/>
    <property type="molecule type" value="Genomic_DNA"/>
</dbReference>
<dbReference type="Proteomes" id="UP001195769">
    <property type="component" value="Unassembled WGS sequence"/>
</dbReference>